<gene>
    <name evidence="9" type="primary">gutB</name>
    <name evidence="9" type="ORF">GCM10008938_49460</name>
</gene>
<sequence length="365" mass="39757">MTQTPEVHPDPFEVATMKAAVMHGIRDVRIETRNIPQVRPGHVLVRIKTVGVCGSDVHYFTHGKIGPFVVKAPIILGHESMGVIAQIGEGVKGLQTGDRVTLEPGYPCRTCEYCKKGQYNLCPEMTFMATPPVDGAFVEYVEWPADFVFKVPDMVSDDAAALIEPLAVGVWSVKRGGVKPGDAIVVYGAGPIGCTTLQAAKAAGATTLIAVDLEDYRLDLIRELGATHTINARHEDPQRRIREITGRNLPESHSGADVVFETAGTLKTCQQSMLVARPGGTVVLVGLPPNPMVELDLVAAASREVDIRGIFRYANCYPAALQLVQEGRVNLDKMVTQRYALDQTQEALIFTDEFKNVSMKVMVDF</sequence>
<dbReference type="CDD" id="cd05285">
    <property type="entry name" value="sorbitol_DH"/>
    <property type="match status" value="1"/>
</dbReference>
<dbReference type="SUPFAM" id="SSF50129">
    <property type="entry name" value="GroES-like"/>
    <property type="match status" value="1"/>
</dbReference>
<keyword evidence="10" id="KW-1185">Reference proteome</keyword>
<comment type="cofactor">
    <cofactor evidence="1 6">
        <name>Zn(2+)</name>
        <dbReference type="ChEBI" id="CHEBI:29105"/>
    </cofactor>
</comment>
<dbReference type="Pfam" id="PF00107">
    <property type="entry name" value="ADH_zinc_N"/>
    <property type="match status" value="1"/>
</dbReference>
<evidence type="ECO:0000256" key="5">
    <source>
        <dbReference type="ARBA" id="ARBA00023002"/>
    </source>
</evidence>
<comment type="similarity">
    <text evidence="2 6">Belongs to the zinc-containing alcohol dehydrogenase family.</text>
</comment>
<keyword evidence="3 6" id="KW-0479">Metal-binding</keyword>
<reference evidence="10" key="1">
    <citation type="journal article" date="2019" name="Int. J. Syst. Evol. Microbiol.">
        <title>The Global Catalogue of Microorganisms (GCM) 10K type strain sequencing project: providing services to taxonomists for standard genome sequencing and annotation.</title>
        <authorList>
            <consortium name="The Broad Institute Genomics Platform"/>
            <consortium name="The Broad Institute Genome Sequencing Center for Infectious Disease"/>
            <person name="Wu L."/>
            <person name="Ma J."/>
        </authorList>
    </citation>
    <scope>NUCLEOTIDE SEQUENCE [LARGE SCALE GENOMIC DNA]</scope>
    <source>
        <strain evidence="10">JCM 14370</strain>
    </source>
</reference>
<evidence type="ECO:0000313" key="10">
    <source>
        <dbReference type="Proteomes" id="UP000632222"/>
    </source>
</evidence>
<organism evidence="9 10">
    <name type="scientific">Deinococcus roseus</name>
    <dbReference type="NCBI Taxonomy" id="392414"/>
    <lineage>
        <taxon>Bacteria</taxon>
        <taxon>Thermotogati</taxon>
        <taxon>Deinococcota</taxon>
        <taxon>Deinococci</taxon>
        <taxon>Deinococcales</taxon>
        <taxon>Deinococcaceae</taxon>
        <taxon>Deinococcus</taxon>
    </lineage>
</organism>
<dbReference type="InterPro" id="IPR045306">
    <property type="entry name" value="SDH-like"/>
</dbReference>
<dbReference type="Pfam" id="PF08240">
    <property type="entry name" value="ADH_N"/>
    <property type="match status" value="1"/>
</dbReference>
<dbReference type="InterPro" id="IPR036291">
    <property type="entry name" value="NAD(P)-bd_dom_sf"/>
</dbReference>
<dbReference type="Gene3D" id="3.90.180.10">
    <property type="entry name" value="Medium-chain alcohol dehydrogenases, catalytic domain"/>
    <property type="match status" value="1"/>
</dbReference>
<comment type="caution">
    <text evidence="9">The sequence shown here is derived from an EMBL/GenBank/DDBJ whole genome shotgun (WGS) entry which is preliminary data.</text>
</comment>
<keyword evidence="5" id="KW-0560">Oxidoreductase</keyword>
<dbReference type="InterPro" id="IPR013154">
    <property type="entry name" value="ADH-like_N"/>
</dbReference>
<evidence type="ECO:0000313" key="9">
    <source>
        <dbReference type="EMBL" id="GGJ57520.1"/>
    </source>
</evidence>
<feature type="domain" description="Alcohol dehydrogenase-like N-terminal" evidence="8">
    <location>
        <begin position="40"/>
        <end position="153"/>
    </location>
</feature>
<evidence type="ECO:0000256" key="6">
    <source>
        <dbReference type="RuleBase" id="RU361277"/>
    </source>
</evidence>
<dbReference type="InterPro" id="IPR002328">
    <property type="entry name" value="ADH_Zn_CS"/>
</dbReference>
<dbReference type="PANTHER" id="PTHR43161:SF9">
    <property type="entry name" value="SORBITOL DEHYDROGENASE"/>
    <property type="match status" value="1"/>
</dbReference>
<evidence type="ECO:0000256" key="4">
    <source>
        <dbReference type="ARBA" id="ARBA00022833"/>
    </source>
</evidence>
<dbReference type="SUPFAM" id="SSF51735">
    <property type="entry name" value="NAD(P)-binding Rossmann-fold domains"/>
    <property type="match status" value="1"/>
</dbReference>
<evidence type="ECO:0000259" key="8">
    <source>
        <dbReference type="Pfam" id="PF08240"/>
    </source>
</evidence>
<dbReference type="InterPro" id="IPR011032">
    <property type="entry name" value="GroES-like_sf"/>
</dbReference>
<evidence type="ECO:0000256" key="2">
    <source>
        <dbReference type="ARBA" id="ARBA00008072"/>
    </source>
</evidence>
<dbReference type="Gene3D" id="3.40.50.720">
    <property type="entry name" value="NAD(P)-binding Rossmann-like Domain"/>
    <property type="match status" value="1"/>
</dbReference>
<evidence type="ECO:0000256" key="3">
    <source>
        <dbReference type="ARBA" id="ARBA00022723"/>
    </source>
</evidence>
<dbReference type="RefSeq" id="WP_189008698.1">
    <property type="nucleotide sequence ID" value="NZ_BMOD01000039.1"/>
</dbReference>
<name>A0ABQ2DGR7_9DEIO</name>
<dbReference type="Proteomes" id="UP000632222">
    <property type="component" value="Unassembled WGS sequence"/>
</dbReference>
<dbReference type="EMBL" id="BMOD01000039">
    <property type="protein sequence ID" value="GGJ57520.1"/>
    <property type="molecule type" value="Genomic_DNA"/>
</dbReference>
<dbReference type="PANTHER" id="PTHR43161">
    <property type="entry name" value="SORBITOL DEHYDROGENASE"/>
    <property type="match status" value="1"/>
</dbReference>
<evidence type="ECO:0000259" key="7">
    <source>
        <dbReference type="Pfam" id="PF00107"/>
    </source>
</evidence>
<evidence type="ECO:0000256" key="1">
    <source>
        <dbReference type="ARBA" id="ARBA00001947"/>
    </source>
</evidence>
<feature type="domain" description="Alcohol dehydrogenase-like C-terminal" evidence="7">
    <location>
        <begin position="191"/>
        <end position="325"/>
    </location>
</feature>
<dbReference type="InterPro" id="IPR013149">
    <property type="entry name" value="ADH-like_C"/>
</dbReference>
<keyword evidence="4 6" id="KW-0862">Zinc</keyword>
<accession>A0ABQ2DGR7</accession>
<protein>
    <submittedName>
        <fullName evidence="9">Sorbitol dehydrogenase</fullName>
    </submittedName>
</protein>
<dbReference type="PROSITE" id="PS00059">
    <property type="entry name" value="ADH_ZINC"/>
    <property type="match status" value="1"/>
</dbReference>
<proteinExistence type="inferred from homology"/>